<dbReference type="RefSeq" id="WP_134487046.1">
    <property type="nucleotide sequence ID" value="NZ_CP139089.1"/>
</dbReference>
<dbReference type="GO" id="GO:0022904">
    <property type="term" value="P:respiratory electron transport chain"/>
    <property type="evidence" value="ECO:0007669"/>
    <property type="project" value="InterPro"/>
</dbReference>
<proteinExistence type="predicted"/>
<dbReference type="Proteomes" id="UP000294360">
    <property type="component" value="Chromosome"/>
</dbReference>
<dbReference type="InterPro" id="IPR051542">
    <property type="entry name" value="Hydrogenase_cytochrome"/>
</dbReference>
<dbReference type="EMBL" id="LR536450">
    <property type="protein sequence ID" value="VFU07652.1"/>
    <property type="molecule type" value="Genomic_DNA"/>
</dbReference>
<keyword evidence="3 6" id="KW-0812">Transmembrane</keyword>
<protein>
    <recommendedName>
        <fullName evidence="7">Cytochrome b561 bacterial/Ni-hydrogenase domain-containing protein</fullName>
    </recommendedName>
</protein>
<keyword evidence="5 6" id="KW-0472">Membrane</keyword>
<evidence type="ECO:0000256" key="3">
    <source>
        <dbReference type="ARBA" id="ARBA00022692"/>
    </source>
</evidence>
<evidence type="ECO:0000256" key="2">
    <source>
        <dbReference type="ARBA" id="ARBA00022475"/>
    </source>
</evidence>
<sequence>MTDASLTQVRRAARKRRIVYRHSVFIRLTHWINVLCLSILFMSGLQIFNAHPALYLGSKSRFDHPILQIASNEDATRGETTILGRTFDTTGLLGLFKGQEEPLERAFPPALTLPSYQDLATGRRWHFTFAWLLVANGVLALIYGLASGHFRKDVAPGWRDLRAIPKSIIEHARLRFSKGEEALRYNPLQKLAYAVILFLVLPVIVLAGLAMSPGMDAAAPWLPALFGGRQSARTVHFILAFGLVAFVIIHLAMVIVTGPLNNLRSMITGRYAVEGEDR</sequence>
<dbReference type="InterPro" id="IPR016174">
    <property type="entry name" value="Di-haem_cyt_TM"/>
</dbReference>
<comment type="subcellular location">
    <subcellularLocation>
        <location evidence="1">Cell membrane</location>
        <topology evidence="1">Multi-pass membrane protein</topology>
    </subcellularLocation>
</comment>
<evidence type="ECO:0000313" key="9">
    <source>
        <dbReference type="Proteomes" id="UP000294360"/>
    </source>
</evidence>
<feature type="transmembrane region" description="Helical" evidence="6">
    <location>
        <begin position="191"/>
        <end position="215"/>
    </location>
</feature>
<dbReference type="AlphaFoldDB" id="A0A4U8YY33"/>
<dbReference type="KEGG" id="mtun:MTUNDRAET4_0759"/>
<keyword evidence="2" id="KW-1003">Cell membrane</keyword>
<dbReference type="SUPFAM" id="SSF81342">
    <property type="entry name" value="Transmembrane di-heme cytochromes"/>
    <property type="match status" value="1"/>
</dbReference>
<feature type="domain" description="Cytochrome b561 bacterial/Ni-hydrogenase" evidence="7">
    <location>
        <begin position="21"/>
        <end position="269"/>
    </location>
</feature>
<evidence type="ECO:0000256" key="5">
    <source>
        <dbReference type="ARBA" id="ARBA00023136"/>
    </source>
</evidence>
<feature type="transmembrane region" description="Helical" evidence="6">
    <location>
        <begin position="235"/>
        <end position="256"/>
    </location>
</feature>
<name>A0A4U8YY33_METTU</name>
<keyword evidence="4 6" id="KW-1133">Transmembrane helix</keyword>
<dbReference type="PANTHER" id="PTHR30485">
    <property type="entry name" value="NI/FE-HYDROGENASE 1 B-TYPE CYTOCHROME SUBUNIT"/>
    <property type="match status" value="1"/>
</dbReference>
<feature type="transmembrane region" description="Helical" evidence="6">
    <location>
        <begin position="24"/>
        <end position="48"/>
    </location>
</feature>
<dbReference type="OrthoDB" id="9781740at2"/>
<evidence type="ECO:0000256" key="6">
    <source>
        <dbReference type="SAM" id="Phobius"/>
    </source>
</evidence>
<dbReference type="GO" id="GO:0005886">
    <property type="term" value="C:plasma membrane"/>
    <property type="evidence" value="ECO:0007669"/>
    <property type="project" value="UniProtKB-SubCell"/>
</dbReference>
<dbReference type="GO" id="GO:0020037">
    <property type="term" value="F:heme binding"/>
    <property type="evidence" value="ECO:0007669"/>
    <property type="project" value="TreeGrafter"/>
</dbReference>
<gene>
    <name evidence="8" type="ORF">MTUNDRAET4_0759</name>
</gene>
<dbReference type="InterPro" id="IPR011577">
    <property type="entry name" value="Cyt_b561_bac/Ni-Hgenase"/>
</dbReference>
<dbReference type="GO" id="GO:0009055">
    <property type="term" value="F:electron transfer activity"/>
    <property type="evidence" value="ECO:0007669"/>
    <property type="project" value="InterPro"/>
</dbReference>
<evidence type="ECO:0000259" key="7">
    <source>
        <dbReference type="Pfam" id="PF01292"/>
    </source>
</evidence>
<feature type="transmembrane region" description="Helical" evidence="6">
    <location>
        <begin position="125"/>
        <end position="146"/>
    </location>
</feature>
<evidence type="ECO:0000256" key="4">
    <source>
        <dbReference type="ARBA" id="ARBA00022989"/>
    </source>
</evidence>
<organism evidence="8 9">
    <name type="scientific">Methylocella tundrae</name>
    <dbReference type="NCBI Taxonomy" id="227605"/>
    <lineage>
        <taxon>Bacteria</taxon>
        <taxon>Pseudomonadati</taxon>
        <taxon>Pseudomonadota</taxon>
        <taxon>Alphaproteobacteria</taxon>
        <taxon>Hyphomicrobiales</taxon>
        <taxon>Beijerinckiaceae</taxon>
        <taxon>Methylocella</taxon>
    </lineage>
</organism>
<evidence type="ECO:0000256" key="1">
    <source>
        <dbReference type="ARBA" id="ARBA00004651"/>
    </source>
</evidence>
<reference evidence="8 9" key="1">
    <citation type="submission" date="2019-03" db="EMBL/GenBank/DDBJ databases">
        <authorList>
            <person name="Kox A.R. M."/>
        </authorList>
    </citation>
    <scope>NUCLEOTIDE SEQUENCE [LARGE SCALE GENOMIC DNA]</scope>
    <source>
        <strain evidence="8">MTUNDRAET4 annotated genome</strain>
    </source>
</reference>
<accession>A0A4U8YY33</accession>
<dbReference type="Pfam" id="PF01292">
    <property type="entry name" value="Ni_hydr_CYTB"/>
    <property type="match status" value="1"/>
</dbReference>
<evidence type="ECO:0000313" key="8">
    <source>
        <dbReference type="EMBL" id="VFU07652.1"/>
    </source>
</evidence>
<dbReference type="PANTHER" id="PTHR30485:SF1">
    <property type="entry name" value="CYTOCHROME YDHU-RELATED"/>
    <property type="match status" value="1"/>
</dbReference>
<dbReference type="Gene3D" id="1.20.950.20">
    <property type="entry name" value="Transmembrane di-heme cytochromes, Chain C"/>
    <property type="match status" value="1"/>
</dbReference>